<evidence type="ECO:0000259" key="1">
    <source>
        <dbReference type="PROSITE" id="PS50287"/>
    </source>
</evidence>
<evidence type="ECO:0000313" key="2">
    <source>
        <dbReference type="EMBL" id="AIF39869.1"/>
    </source>
</evidence>
<dbReference type="OrthoDB" id="164800at2"/>
<keyword evidence="3" id="KW-1185">Reference proteome</keyword>
<dbReference type="InterPro" id="IPR001190">
    <property type="entry name" value="SRCR"/>
</dbReference>
<dbReference type="InterPro" id="IPR016181">
    <property type="entry name" value="Acyl_CoA_acyltransferase"/>
</dbReference>
<dbReference type="GO" id="GO:0016020">
    <property type="term" value="C:membrane"/>
    <property type="evidence" value="ECO:0007669"/>
    <property type="project" value="InterPro"/>
</dbReference>
<dbReference type="RefSeq" id="WP_038566484.1">
    <property type="nucleotide sequence ID" value="NZ_CP008889.1"/>
</dbReference>
<dbReference type="EMBL" id="CP008889">
    <property type="protein sequence ID" value="AIF39869.1"/>
    <property type="molecule type" value="Genomic_DNA"/>
</dbReference>
<dbReference type="eggNOG" id="COG3153">
    <property type="taxonomic scope" value="Bacteria"/>
</dbReference>
<sequence>MNPEAFRDLYDSQLRGRAEVADADEVTPIGPVFAATFPGRRRGFVTYDPFVMDDGLDELIDAVVSHFEADERVDHFEWKTRGHDVLPRLLQRLEARGFELEEPETVMVGSVDDVIAADEGLPAGYTLERAATQQAMRDAEGLAGRVFGDSPERSRRQGDELVERMRRDPESFEMWFVRDSAGDIVCSGRVDFVDDTDFAGLWGGACDERHRGRGLYRALAAQRARAAMTRGKALLQVDCTEYSRPILQRAGLVAVTTSTPAVWRRPASNTSGAPC</sequence>
<dbReference type="PROSITE" id="PS50287">
    <property type="entry name" value="SRCR_2"/>
    <property type="match status" value="1"/>
</dbReference>
<dbReference type="AlphaFoldDB" id="A0A075JD43"/>
<feature type="domain" description="SRCR" evidence="1">
    <location>
        <begin position="177"/>
        <end position="208"/>
    </location>
</feature>
<dbReference type="Proteomes" id="UP000027986">
    <property type="component" value="Chromosome"/>
</dbReference>
<evidence type="ECO:0000313" key="3">
    <source>
        <dbReference type="Proteomes" id="UP000027986"/>
    </source>
</evidence>
<dbReference type="SUPFAM" id="SSF55729">
    <property type="entry name" value="Acyl-CoA N-acyltransferases (Nat)"/>
    <property type="match status" value="1"/>
</dbReference>
<name>A0A075JD43_9MICO</name>
<dbReference type="HOGENOM" id="CLU_079365_0_0_11"/>
<organism evidence="2 3">
    <name type="scientific">Dermacoccus nishinomiyaensis</name>
    <dbReference type="NCBI Taxonomy" id="1274"/>
    <lineage>
        <taxon>Bacteria</taxon>
        <taxon>Bacillati</taxon>
        <taxon>Actinomycetota</taxon>
        <taxon>Actinomycetes</taxon>
        <taxon>Micrococcales</taxon>
        <taxon>Dermacoccaceae</taxon>
        <taxon>Dermacoccus</taxon>
    </lineage>
</organism>
<dbReference type="GeneID" id="41839917"/>
<protein>
    <recommendedName>
        <fullName evidence="1">SRCR domain-containing protein</fullName>
    </recommendedName>
</protein>
<accession>A0A075JD43</accession>
<reference evidence="2 3" key="1">
    <citation type="submission" date="2014-07" db="EMBL/GenBank/DDBJ databases">
        <title>Genome Sequencing of Dermacoccus nishinomiyaensis.</title>
        <authorList>
            <person name="Hong K.W."/>
            <person name="Chan K.G."/>
        </authorList>
    </citation>
    <scope>NUCLEOTIDE SEQUENCE [LARGE SCALE GENOMIC DNA]</scope>
    <source>
        <strain evidence="2 3">M25</strain>
    </source>
</reference>
<dbReference type="KEGG" id="dni:HX89_01470"/>
<dbReference type="Gene3D" id="3.40.630.30">
    <property type="match status" value="1"/>
</dbReference>
<proteinExistence type="predicted"/>
<gene>
    <name evidence="2" type="ORF">HX89_01470</name>
</gene>